<keyword evidence="4 15" id="KW-0963">Cytoplasm</keyword>
<dbReference type="SMART" id="SM00896">
    <property type="entry name" value="FDX-ACB"/>
    <property type="match status" value="1"/>
</dbReference>
<evidence type="ECO:0000313" key="21">
    <source>
        <dbReference type="EMBL" id="SFG67057.1"/>
    </source>
</evidence>
<name>A0A1I2TUK2_9ACTN</name>
<evidence type="ECO:0000256" key="14">
    <source>
        <dbReference type="ARBA" id="ARBA00049255"/>
    </source>
</evidence>
<comment type="similarity">
    <text evidence="2 15">Belongs to the phenylalanyl-tRNA synthetase beta subunit family. Type 1 subfamily.</text>
</comment>
<protein>
    <recommendedName>
        <fullName evidence="15">Phenylalanine--tRNA ligase beta subunit</fullName>
        <ecNumber evidence="15">6.1.1.20</ecNumber>
    </recommendedName>
    <alternativeName>
        <fullName evidence="15">Phenylalanyl-tRNA synthetase beta subunit</fullName>
        <shortName evidence="15">PheRS</shortName>
    </alternativeName>
</protein>
<dbReference type="FunFam" id="2.40.50.140:FF:000045">
    <property type="entry name" value="Phenylalanine--tRNA ligase beta subunit"/>
    <property type="match status" value="1"/>
</dbReference>
<dbReference type="Gene3D" id="3.30.70.380">
    <property type="entry name" value="Ferrodoxin-fold anticodon-binding domain"/>
    <property type="match status" value="1"/>
</dbReference>
<dbReference type="GO" id="GO:0000287">
    <property type="term" value="F:magnesium ion binding"/>
    <property type="evidence" value="ECO:0007669"/>
    <property type="project" value="UniProtKB-UniRule"/>
</dbReference>
<dbReference type="Gene3D" id="3.30.930.10">
    <property type="entry name" value="Bira Bifunctional Protein, Domain 2"/>
    <property type="match status" value="1"/>
</dbReference>
<dbReference type="FunFam" id="3.50.40.10:FF:000001">
    <property type="entry name" value="Phenylalanine--tRNA ligase beta subunit"/>
    <property type="match status" value="1"/>
</dbReference>
<dbReference type="SUPFAM" id="SSF46955">
    <property type="entry name" value="Putative DNA-binding domain"/>
    <property type="match status" value="1"/>
</dbReference>
<keyword evidence="10 15" id="KW-0460">Magnesium</keyword>
<dbReference type="NCBIfam" id="TIGR00472">
    <property type="entry name" value="pheT_bact"/>
    <property type="match status" value="1"/>
</dbReference>
<dbReference type="Pfam" id="PF01588">
    <property type="entry name" value="tRNA_bind"/>
    <property type="match status" value="1"/>
</dbReference>
<evidence type="ECO:0000256" key="16">
    <source>
        <dbReference type="PROSITE-ProRule" id="PRU00209"/>
    </source>
</evidence>
<comment type="catalytic activity">
    <reaction evidence="14 15">
        <text>tRNA(Phe) + L-phenylalanine + ATP = L-phenylalanyl-tRNA(Phe) + AMP + diphosphate + H(+)</text>
        <dbReference type="Rhea" id="RHEA:19413"/>
        <dbReference type="Rhea" id="RHEA-COMP:9668"/>
        <dbReference type="Rhea" id="RHEA-COMP:9699"/>
        <dbReference type="ChEBI" id="CHEBI:15378"/>
        <dbReference type="ChEBI" id="CHEBI:30616"/>
        <dbReference type="ChEBI" id="CHEBI:33019"/>
        <dbReference type="ChEBI" id="CHEBI:58095"/>
        <dbReference type="ChEBI" id="CHEBI:78442"/>
        <dbReference type="ChEBI" id="CHEBI:78531"/>
        <dbReference type="ChEBI" id="CHEBI:456215"/>
        <dbReference type="EC" id="6.1.1.20"/>
    </reaction>
</comment>
<keyword evidence="9 15" id="KW-0067">ATP-binding</keyword>
<feature type="binding site" evidence="15">
    <location>
        <position position="470"/>
    </location>
    <ligand>
        <name>Mg(2+)</name>
        <dbReference type="ChEBI" id="CHEBI:18420"/>
        <note>shared with alpha subunit</note>
    </ligand>
</feature>
<dbReference type="EMBL" id="JACBZA010000001">
    <property type="protein sequence ID" value="NYH83179.1"/>
    <property type="molecule type" value="Genomic_DNA"/>
</dbReference>
<dbReference type="HAMAP" id="MF_00283">
    <property type="entry name" value="Phe_tRNA_synth_beta1"/>
    <property type="match status" value="1"/>
</dbReference>
<dbReference type="CDD" id="cd02796">
    <property type="entry name" value="tRNA_bind_bactPheRS"/>
    <property type="match status" value="1"/>
</dbReference>
<sequence>MRVPMSWLREHVDLPAGVTAREVGDALIRAGLEVEAVEPVGGDVKGPLTVGRVLEFAEEPQKNGKTIRWCQVDVGGAEPRGIVCGAGNFAAGDLVVVALPGTTLPGDFTITARKTYGHVSDGMICSASELGVGDDHDGIMVLDPADGAPGDDAAPILHLRDDVLDIAVTPDRGYTMSIRGVAREAATAFGVSFSDPVRADLDVRATGDGYPVRVEDPAGCSVFAAVTVRGFDAAAPSPRWLTRRVQLAGMRPISAAVDVTNYVMLELGQPIHGYDRSRLAGPIVVRRAEPGEKLQTLDGATRELDPEDLLITDDSGPIGLAGVMGGATTELSGETRDVVIEAAHFDAVAVARTSRRHRLSSEASKRFERGVAPGMQAYAAQRVAELLVAVGGGQVEHDATLLGAPPAPPRVTLPADHPARVAGYDIPADVTVRRLREVGCEVEVTAADQLVVTPPSWRPDLTDPNDFAEEVVRLEGYDAVPSVLPVAPPGLGLTADQRLRRAIGRLLAGAGYLEVLAYPFTGEADFDRLRLPADDARRRALALANPLSEEEPLLRTTLLPGLLAIARRNVGRGSTDLALFELGAVFRPRPDTPPAPRLPVGHRPSDEQLAALNAALPDQPRRVAVVLTGDRAPAGWWGPARPAGWADAIEAARTVALAAGVELTVRADDHAPWHPGRCAALYAGDTLVGHAGELHPKVAEAYGLPARAAAMELEIDRLPGERATVTAPRISAYPPAKEDVALVVDAAVPVAEVAAALREGAGPLLESVRLFDVYTGEQIAAGTKSLAFALRFRAPDRTLTDAEVGAAKQGAVDEAARRTGAVQRGA</sequence>
<evidence type="ECO:0000259" key="17">
    <source>
        <dbReference type="PROSITE" id="PS50886"/>
    </source>
</evidence>
<dbReference type="Gene3D" id="3.30.56.10">
    <property type="match status" value="2"/>
</dbReference>
<dbReference type="RefSeq" id="WP_092883755.1">
    <property type="nucleotide sequence ID" value="NZ_FOOI01000007.1"/>
</dbReference>
<dbReference type="GO" id="GO:0004826">
    <property type="term" value="F:phenylalanine-tRNA ligase activity"/>
    <property type="evidence" value="ECO:0007669"/>
    <property type="project" value="UniProtKB-UniRule"/>
</dbReference>
<dbReference type="PROSITE" id="PS51447">
    <property type="entry name" value="FDX_ACB"/>
    <property type="match status" value="1"/>
</dbReference>
<dbReference type="FunFam" id="3.30.70.380:FF:000001">
    <property type="entry name" value="Phenylalanine--tRNA ligase beta subunit"/>
    <property type="match status" value="1"/>
</dbReference>
<dbReference type="SUPFAM" id="SSF50249">
    <property type="entry name" value="Nucleic acid-binding proteins"/>
    <property type="match status" value="1"/>
</dbReference>
<evidence type="ECO:0000256" key="1">
    <source>
        <dbReference type="ARBA" id="ARBA00004496"/>
    </source>
</evidence>
<evidence type="ECO:0000256" key="8">
    <source>
        <dbReference type="ARBA" id="ARBA00022741"/>
    </source>
</evidence>
<dbReference type="SMART" id="SM00873">
    <property type="entry name" value="B3_4"/>
    <property type="match status" value="1"/>
</dbReference>
<comment type="subunit">
    <text evidence="3 15">Tetramer of two alpha and two beta subunits.</text>
</comment>
<dbReference type="Proteomes" id="UP000533017">
    <property type="component" value="Unassembled WGS sequence"/>
</dbReference>
<feature type="binding site" evidence="15">
    <location>
        <position position="466"/>
    </location>
    <ligand>
        <name>Mg(2+)</name>
        <dbReference type="ChEBI" id="CHEBI:18420"/>
        <note>shared with alpha subunit</note>
    </ligand>
</feature>
<dbReference type="GO" id="GO:0005524">
    <property type="term" value="F:ATP binding"/>
    <property type="evidence" value="ECO:0007669"/>
    <property type="project" value="UniProtKB-UniRule"/>
</dbReference>
<dbReference type="InterPro" id="IPR009061">
    <property type="entry name" value="DNA-bd_dom_put_sf"/>
</dbReference>
<dbReference type="SUPFAM" id="SSF56037">
    <property type="entry name" value="PheT/TilS domain"/>
    <property type="match status" value="1"/>
</dbReference>
<evidence type="ECO:0000313" key="23">
    <source>
        <dbReference type="Proteomes" id="UP000533017"/>
    </source>
</evidence>
<dbReference type="EC" id="6.1.1.20" evidence="15"/>
<keyword evidence="8 15" id="KW-0547">Nucleotide-binding</keyword>
<evidence type="ECO:0000259" key="19">
    <source>
        <dbReference type="PROSITE" id="PS51483"/>
    </source>
</evidence>
<dbReference type="FunFam" id="3.30.930.10:FF:000130">
    <property type="entry name" value="Phenylalanine--tRNA ligase beta subunit"/>
    <property type="match status" value="1"/>
</dbReference>
<dbReference type="InterPro" id="IPR005121">
    <property type="entry name" value="Fdx_antiC-bd"/>
</dbReference>
<evidence type="ECO:0000256" key="2">
    <source>
        <dbReference type="ARBA" id="ARBA00008653"/>
    </source>
</evidence>
<feature type="domain" description="TRNA-binding" evidence="17">
    <location>
        <begin position="42"/>
        <end position="154"/>
    </location>
</feature>
<reference evidence="20 23" key="2">
    <citation type="submission" date="2020-07" db="EMBL/GenBank/DDBJ databases">
        <title>Sequencing the genomes of 1000 actinobacteria strains.</title>
        <authorList>
            <person name="Klenk H.-P."/>
        </authorList>
    </citation>
    <scope>NUCLEOTIDE SEQUENCE [LARGE SCALE GENOMIC DNA]</scope>
    <source>
        <strain evidence="20 23">DSM 45117</strain>
    </source>
</reference>
<dbReference type="AlphaFoldDB" id="A0A1I2TUK2"/>
<dbReference type="GO" id="GO:0000049">
    <property type="term" value="F:tRNA binding"/>
    <property type="evidence" value="ECO:0007669"/>
    <property type="project" value="UniProtKB-UniRule"/>
</dbReference>
<feature type="domain" description="B5" evidence="19">
    <location>
        <begin position="406"/>
        <end position="482"/>
    </location>
</feature>
<organism evidence="21 22">
    <name type="scientific">Actinopolymorpha cephalotaxi</name>
    <dbReference type="NCBI Taxonomy" id="504797"/>
    <lineage>
        <taxon>Bacteria</taxon>
        <taxon>Bacillati</taxon>
        <taxon>Actinomycetota</taxon>
        <taxon>Actinomycetes</taxon>
        <taxon>Propionibacteriales</taxon>
        <taxon>Actinopolymorphaceae</taxon>
        <taxon>Actinopolymorpha</taxon>
    </lineage>
</organism>
<keyword evidence="12 15" id="KW-0648">Protein biosynthesis</keyword>
<evidence type="ECO:0000256" key="12">
    <source>
        <dbReference type="ARBA" id="ARBA00022917"/>
    </source>
</evidence>
<dbReference type="InterPro" id="IPR045864">
    <property type="entry name" value="aa-tRNA-synth_II/BPL/LPL"/>
</dbReference>
<dbReference type="InterPro" id="IPR041616">
    <property type="entry name" value="PheRS_beta_core"/>
</dbReference>
<dbReference type="InterPro" id="IPR020825">
    <property type="entry name" value="Phe-tRNA_synthase-like_B3/B4"/>
</dbReference>
<keyword evidence="6 15" id="KW-0436">Ligase</keyword>
<dbReference type="GO" id="GO:0006432">
    <property type="term" value="P:phenylalanyl-tRNA aminoacylation"/>
    <property type="evidence" value="ECO:0007669"/>
    <property type="project" value="UniProtKB-UniRule"/>
</dbReference>
<keyword evidence="13 15" id="KW-0030">Aminoacyl-tRNA synthetase</keyword>
<evidence type="ECO:0000256" key="9">
    <source>
        <dbReference type="ARBA" id="ARBA00022840"/>
    </source>
</evidence>
<dbReference type="PANTHER" id="PTHR10947">
    <property type="entry name" value="PHENYLALANYL-TRNA SYNTHETASE BETA CHAIN AND LEUCINE-RICH REPEAT-CONTAINING PROTEIN 47"/>
    <property type="match status" value="1"/>
</dbReference>
<dbReference type="Pfam" id="PF03147">
    <property type="entry name" value="FDX-ACB"/>
    <property type="match status" value="1"/>
</dbReference>
<evidence type="ECO:0000313" key="22">
    <source>
        <dbReference type="Proteomes" id="UP000199052"/>
    </source>
</evidence>
<feature type="domain" description="FDX-ACB" evidence="18">
    <location>
        <begin position="731"/>
        <end position="824"/>
    </location>
</feature>
<dbReference type="Proteomes" id="UP000199052">
    <property type="component" value="Unassembled WGS sequence"/>
</dbReference>
<dbReference type="InterPro" id="IPR005146">
    <property type="entry name" value="B3/B4_tRNA-bd"/>
</dbReference>
<evidence type="ECO:0000256" key="15">
    <source>
        <dbReference type="HAMAP-Rule" id="MF_00283"/>
    </source>
</evidence>
<gene>
    <name evidence="15" type="primary">pheT</name>
    <name evidence="20" type="ORF">FHR37_002030</name>
    <name evidence="21" type="ORF">SAMN05421678_107287</name>
</gene>
<dbReference type="SUPFAM" id="SSF54991">
    <property type="entry name" value="Anticodon-binding domain of PheRS"/>
    <property type="match status" value="1"/>
</dbReference>
<dbReference type="Gene3D" id="3.50.40.10">
    <property type="entry name" value="Phenylalanyl-trna Synthetase, Chain B, domain 3"/>
    <property type="match status" value="1"/>
</dbReference>
<dbReference type="InterPro" id="IPR004532">
    <property type="entry name" value="Phe-tRNA-ligase_IIc_bsu_bact"/>
</dbReference>
<comment type="cofactor">
    <cofactor evidence="15">
        <name>Mg(2+)</name>
        <dbReference type="ChEBI" id="CHEBI:18420"/>
    </cofactor>
    <text evidence="15">Binds 2 magnesium ions per tetramer.</text>
</comment>
<evidence type="ECO:0000256" key="11">
    <source>
        <dbReference type="ARBA" id="ARBA00022884"/>
    </source>
</evidence>
<dbReference type="InterPro" id="IPR005147">
    <property type="entry name" value="tRNA_synthase_B5-dom"/>
</dbReference>
<dbReference type="OrthoDB" id="9805455at2"/>
<dbReference type="EMBL" id="FOOI01000007">
    <property type="protein sequence ID" value="SFG67057.1"/>
    <property type="molecule type" value="Genomic_DNA"/>
</dbReference>
<evidence type="ECO:0000256" key="3">
    <source>
        <dbReference type="ARBA" id="ARBA00011209"/>
    </source>
</evidence>
<dbReference type="PROSITE" id="PS51483">
    <property type="entry name" value="B5"/>
    <property type="match status" value="1"/>
</dbReference>
<dbReference type="SMART" id="SM00874">
    <property type="entry name" value="B5"/>
    <property type="match status" value="1"/>
</dbReference>
<dbReference type="PROSITE" id="PS50886">
    <property type="entry name" value="TRBD"/>
    <property type="match status" value="1"/>
</dbReference>
<dbReference type="InterPro" id="IPR002547">
    <property type="entry name" value="tRNA-bd_dom"/>
</dbReference>
<keyword evidence="5 16" id="KW-0820">tRNA-binding</keyword>
<dbReference type="Pfam" id="PF03483">
    <property type="entry name" value="B3_4"/>
    <property type="match status" value="1"/>
</dbReference>
<proteinExistence type="inferred from homology"/>
<dbReference type="Gene3D" id="2.40.50.140">
    <property type="entry name" value="Nucleic acid-binding proteins"/>
    <property type="match status" value="1"/>
</dbReference>
<dbReference type="SUPFAM" id="SSF55681">
    <property type="entry name" value="Class II aaRS and biotin synthetases"/>
    <property type="match status" value="1"/>
</dbReference>
<evidence type="ECO:0000256" key="6">
    <source>
        <dbReference type="ARBA" id="ARBA00022598"/>
    </source>
</evidence>
<accession>A0A1I2TUK2</accession>
<dbReference type="InterPro" id="IPR012340">
    <property type="entry name" value="NA-bd_OB-fold"/>
</dbReference>
<evidence type="ECO:0000256" key="13">
    <source>
        <dbReference type="ARBA" id="ARBA00023146"/>
    </source>
</evidence>
<dbReference type="Pfam" id="PF17759">
    <property type="entry name" value="tRNA_synthFbeta"/>
    <property type="match status" value="1"/>
</dbReference>
<keyword evidence="23" id="KW-1185">Reference proteome</keyword>
<comment type="subcellular location">
    <subcellularLocation>
        <location evidence="1 15">Cytoplasm</location>
    </subcellularLocation>
</comment>
<evidence type="ECO:0000256" key="7">
    <source>
        <dbReference type="ARBA" id="ARBA00022723"/>
    </source>
</evidence>
<feature type="binding site" evidence="15">
    <location>
        <position position="469"/>
    </location>
    <ligand>
        <name>Mg(2+)</name>
        <dbReference type="ChEBI" id="CHEBI:18420"/>
        <note>shared with alpha subunit</note>
    </ligand>
</feature>
<keyword evidence="11 16" id="KW-0694">RNA-binding</keyword>
<dbReference type="GO" id="GO:0009328">
    <property type="term" value="C:phenylalanine-tRNA ligase complex"/>
    <property type="evidence" value="ECO:0007669"/>
    <property type="project" value="TreeGrafter"/>
</dbReference>
<keyword evidence="7 15" id="KW-0479">Metal-binding</keyword>
<evidence type="ECO:0000313" key="20">
    <source>
        <dbReference type="EMBL" id="NYH83179.1"/>
    </source>
</evidence>
<dbReference type="InterPro" id="IPR036690">
    <property type="entry name" value="Fdx_antiC-bd_sf"/>
</dbReference>
<dbReference type="InterPro" id="IPR033714">
    <property type="entry name" value="tRNA_bind_bactPheRS"/>
</dbReference>
<evidence type="ECO:0000259" key="18">
    <source>
        <dbReference type="PROSITE" id="PS51447"/>
    </source>
</evidence>
<dbReference type="CDD" id="cd00769">
    <property type="entry name" value="PheRS_beta_core"/>
    <property type="match status" value="1"/>
</dbReference>
<evidence type="ECO:0000256" key="4">
    <source>
        <dbReference type="ARBA" id="ARBA00022490"/>
    </source>
</evidence>
<reference evidence="21 22" key="1">
    <citation type="submission" date="2016-10" db="EMBL/GenBank/DDBJ databases">
        <authorList>
            <person name="de Groot N.N."/>
        </authorList>
    </citation>
    <scope>NUCLEOTIDE SEQUENCE [LARGE SCALE GENOMIC DNA]</scope>
    <source>
        <strain evidence="21 22">CPCC 202808</strain>
    </source>
</reference>
<dbReference type="Pfam" id="PF03484">
    <property type="entry name" value="B5"/>
    <property type="match status" value="1"/>
</dbReference>
<dbReference type="PANTHER" id="PTHR10947:SF0">
    <property type="entry name" value="PHENYLALANINE--TRNA LIGASE BETA SUBUNIT"/>
    <property type="match status" value="1"/>
</dbReference>
<dbReference type="STRING" id="504797.SAMN05421678_107287"/>
<evidence type="ECO:0000256" key="5">
    <source>
        <dbReference type="ARBA" id="ARBA00022555"/>
    </source>
</evidence>
<dbReference type="InterPro" id="IPR045060">
    <property type="entry name" value="Phe-tRNA-ligase_IIc_bsu"/>
</dbReference>
<evidence type="ECO:0000256" key="10">
    <source>
        <dbReference type="ARBA" id="ARBA00022842"/>
    </source>
</evidence>
<feature type="binding site" evidence="15">
    <location>
        <position position="460"/>
    </location>
    <ligand>
        <name>Mg(2+)</name>
        <dbReference type="ChEBI" id="CHEBI:18420"/>
        <note>shared with alpha subunit</note>
    </ligand>
</feature>